<dbReference type="GeneID" id="29059308"/>
<sequence>MWTNNYYVIPSESDKDYTYPEIKVEMDDGIISIVQADPDSEIGPDEFDIIDMTVDQAMKLKSILEQYLQGK</sequence>
<evidence type="ECO:0000313" key="1">
    <source>
        <dbReference type="EMBL" id="ANM46630.1"/>
    </source>
</evidence>
<dbReference type="EMBL" id="KX078569">
    <property type="protein sequence ID" value="ANM46630.1"/>
    <property type="molecule type" value="Genomic_DNA"/>
</dbReference>
<evidence type="ECO:0000313" key="2">
    <source>
        <dbReference type="Proteomes" id="UP000203816"/>
    </source>
</evidence>
<reference evidence="1 2" key="1">
    <citation type="submission" date="2016-04" db="EMBL/GenBank/DDBJ databases">
        <title>Comparative genomics of Morganella phages MP1 and MP2 define new clades among the T4 and T7-like Viruses.</title>
        <authorList>
            <person name="Pinto G."/>
            <person name="Oliveira A."/>
            <person name="Malgorzata L."/>
            <person name="Kropinski A."/>
            <person name="Azeredo J."/>
        </authorList>
    </citation>
    <scope>NUCLEOTIDE SEQUENCE [LARGE SCALE GENOMIC DNA]</scope>
</reference>
<keyword evidence="2" id="KW-1185">Reference proteome</keyword>
<dbReference type="KEGG" id="vg:29059308"/>
<dbReference type="RefSeq" id="YP_009279931.1">
    <property type="nucleotide sequence ID" value="NC_031020.1"/>
</dbReference>
<dbReference type="Proteomes" id="UP000203816">
    <property type="component" value="Segment"/>
</dbReference>
<organism evidence="1 2">
    <name type="scientific">Morganella phage vB_MmoM_MP1</name>
    <dbReference type="NCBI Taxonomy" id="1852628"/>
    <lineage>
        <taxon>Viruses</taxon>
        <taxon>Duplodnaviria</taxon>
        <taxon>Heunggongvirae</taxon>
        <taxon>Uroviricota</taxon>
        <taxon>Caudoviricetes</taxon>
        <taxon>Pantevenvirales</taxon>
        <taxon>Straboviridae</taxon>
        <taxon>Gualtarvirus</taxon>
        <taxon>Gualtarvirus mp1</taxon>
    </lineage>
</organism>
<protein>
    <submittedName>
        <fullName evidence="1">Uncharacterized protein</fullName>
    </submittedName>
</protein>
<name>A0A192YBW1_9CAUD</name>
<gene>
    <name evidence="1" type="ORF">MP1_gp0074</name>
</gene>
<proteinExistence type="predicted"/>
<accession>A0A192YBW1</accession>